<dbReference type="Pfam" id="PF13304">
    <property type="entry name" value="AAA_21"/>
    <property type="match status" value="1"/>
</dbReference>
<dbReference type="InterPro" id="IPR051396">
    <property type="entry name" value="Bact_Antivir_Def_Nuclease"/>
</dbReference>
<evidence type="ECO:0000259" key="2">
    <source>
        <dbReference type="SMART" id="SM00382"/>
    </source>
</evidence>
<evidence type="ECO:0000256" key="1">
    <source>
        <dbReference type="SAM" id="Coils"/>
    </source>
</evidence>
<dbReference type="PANTHER" id="PTHR43581:SF2">
    <property type="entry name" value="EXCINUCLEASE ATPASE SUBUNIT"/>
    <property type="match status" value="1"/>
</dbReference>
<dbReference type="PANTHER" id="PTHR43581">
    <property type="entry name" value="ATP/GTP PHOSPHATASE"/>
    <property type="match status" value="1"/>
</dbReference>
<dbReference type="SUPFAM" id="SSF52540">
    <property type="entry name" value="P-loop containing nucleoside triphosphate hydrolases"/>
    <property type="match status" value="1"/>
</dbReference>
<dbReference type="InterPro" id="IPR027417">
    <property type="entry name" value="P-loop_NTPase"/>
</dbReference>
<keyword evidence="4" id="KW-1185">Reference proteome</keyword>
<keyword evidence="1" id="KW-0175">Coiled coil</keyword>
<reference evidence="3 4" key="1">
    <citation type="submission" date="2020-04" db="EMBL/GenBank/DDBJ databases">
        <title>Acinetobacter Taxon 24.</title>
        <authorList>
            <person name="Nemec A."/>
            <person name="Radolfova-Krizova L."/>
            <person name="Higgins P.G."/>
            <person name="Spanelova P."/>
        </authorList>
    </citation>
    <scope>NUCLEOTIDE SEQUENCE [LARGE SCALE GENOMIC DNA]</scope>
    <source>
        <strain evidence="3 4">ANC 4279</strain>
    </source>
</reference>
<dbReference type="Proteomes" id="UP000546536">
    <property type="component" value="Unassembled WGS sequence"/>
</dbReference>
<feature type="coiled-coil region" evidence="1">
    <location>
        <begin position="46"/>
        <end position="104"/>
    </location>
</feature>
<protein>
    <submittedName>
        <fullName evidence="3">AAA family ATPase</fullName>
    </submittedName>
</protein>
<sequence length="416" mass="48221">MKYLINISGDIPHAGITNINIPLNGRNLIITGKNSSGKTSFLTKLHETLNTNLDSLSDKRQEYTNNIGYWKQEIIRLGESNPESQNYKNLVKEYENKLNLLQSGFNIQTLSFEKLKDNYKKYKAIFRKFDAMREIHIEESMQTTSSNSEIERAQQSFRQNLGNRLEQHLVNVKTSEAFAKGIENDDAKGKKFENWFNEFEVSLKKLFENEKTKLIFRNEDRKFQIYNGKNYTNFQTLSSGYKAIFDIFADLLLRTEFFDITPSELEGIVLIDEIDAHLHISLQRLILPFFTESFPNIQFIVSTHSPFVITSTNNDTVVYDISSGEFFEDDLSQYSYESIVKGLFHVNPISIETKSSIKQLKNLLNQELINYQAIRTIIEKLKPLEKNDVLDKKVRNLYLQAINLLADNQELGDLDV</sequence>
<comment type="caution">
    <text evidence="3">The sequence shown here is derived from an EMBL/GenBank/DDBJ whole genome shotgun (WGS) entry which is preliminary data.</text>
</comment>
<gene>
    <name evidence="3" type="ORF">HLH13_13995</name>
</gene>
<accession>A0ABX1V5A3</accession>
<dbReference type="SMART" id="SM00382">
    <property type="entry name" value="AAA"/>
    <property type="match status" value="1"/>
</dbReference>
<dbReference type="EMBL" id="JABERG010000021">
    <property type="protein sequence ID" value="NNH88796.1"/>
    <property type="molecule type" value="Genomic_DNA"/>
</dbReference>
<feature type="domain" description="AAA+ ATPase" evidence="2">
    <location>
        <begin position="24"/>
        <end position="332"/>
    </location>
</feature>
<dbReference type="InterPro" id="IPR003593">
    <property type="entry name" value="AAA+_ATPase"/>
</dbReference>
<dbReference type="Gene3D" id="3.40.50.300">
    <property type="entry name" value="P-loop containing nucleotide triphosphate hydrolases"/>
    <property type="match status" value="1"/>
</dbReference>
<dbReference type="RefSeq" id="WP_171545022.1">
    <property type="nucleotide sequence ID" value="NZ_JABERG010000021.1"/>
</dbReference>
<proteinExistence type="predicted"/>
<evidence type="ECO:0000313" key="3">
    <source>
        <dbReference type="EMBL" id="NNH88796.1"/>
    </source>
</evidence>
<organism evidence="3 4">
    <name type="scientific">Acinetobacter terrae</name>
    <dbReference type="NCBI Taxonomy" id="2731247"/>
    <lineage>
        <taxon>Bacteria</taxon>
        <taxon>Pseudomonadati</taxon>
        <taxon>Pseudomonadota</taxon>
        <taxon>Gammaproteobacteria</taxon>
        <taxon>Moraxellales</taxon>
        <taxon>Moraxellaceae</taxon>
        <taxon>Acinetobacter</taxon>
        <taxon>Acinetobacter Taxon 24</taxon>
    </lineage>
</organism>
<dbReference type="InterPro" id="IPR003959">
    <property type="entry name" value="ATPase_AAA_core"/>
</dbReference>
<evidence type="ECO:0000313" key="4">
    <source>
        <dbReference type="Proteomes" id="UP000546536"/>
    </source>
</evidence>
<name>A0ABX1V5A3_9GAMM</name>